<gene>
    <name evidence="1" type="ORF">IQ227_07305</name>
</gene>
<comment type="caution">
    <text evidence="1">The sequence shown here is derived from an EMBL/GenBank/DDBJ whole genome shotgun (WGS) entry which is preliminary data.</text>
</comment>
<accession>A0ABR9VBJ4</accession>
<dbReference type="Proteomes" id="UP000606776">
    <property type="component" value="Unassembled WGS sequence"/>
</dbReference>
<dbReference type="RefSeq" id="WP_193942337.1">
    <property type="nucleotide sequence ID" value="NZ_JADEWB010000026.1"/>
</dbReference>
<organism evidence="1 2">
    <name type="scientific">Sphaerospermopsis aphanizomenoides LEGE 00250</name>
    <dbReference type="NCBI Taxonomy" id="2777972"/>
    <lineage>
        <taxon>Bacteria</taxon>
        <taxon>Bacillati</taxon>
        <taxon>Cyanobacteriota</taxon>
        <taxon>Cyanophyceae</taxon>
        <taxon>Nostocales</taxon>
        <taxon>Aphanizomenonaceae</taxon>
        <taxon>Sphaerospermopsis</taxon>
        <taxon>Sphaerospermopsis aphanizomenoides</taxon>
    </lineage>
</organism>
<dbReference type="EMBL" id="JADEWB010000026">
    <property type="protein sequence ID" value="MBE9235848.1"/>
    <property type="molecule type" value="Genomic_DNA"/>
</dbReference>
<keyword evidence="2" id="KW-1185">Reference proteome</keyword>
<evidence type="ECO:0000313" key="1">
    <source>
        <dbReference type="EMBL" id="MBE9235848.1"/>
    </source>
</evidence>
<name>A0ABR9VBJ4_9CYAN</name>
<sequence length="111" mass="12577">MALIKIYLPNKPDLKRGSGRKVKRRSLVSQDALFYAVAYVFYAEQLAHSVGGNPRNWMEFVGQQSADLLLTFGSQDIEDWLTEKLLPYGVKNGNKTRSISQLSKSKEILGW</sequence>
<reference evidence="1 2" key="1">
    <citation type="submission" date="2020-10" db="EMBL/GenBank/DDBJ databases">
        <authorList>
            <person name="Castelo-Branco R."/>
            <person name="Eusebio N."/>
            <person name="Adriana R."/>
            <person name="Vieira A."/>
            <person name="Brugerolle De Fraissinette N."/>
            <person name="Rezende De Castro R."/>
            <person name="Schneider M.P."/>
            <person name="Vasconcelos V."/>
            <person name="Leao P.N."/>
        </authorList>
    </citation>
    <scope>NUCLEOTIDE SEQUENCE [LARGE SCALE GENOMIC DNA]</scope>
    <source>
        <strain evidence="1 2">LEGE 00250</strain>
    </source>
</reference>
<evidence type="ECO:0000313" key="2">
    <source>
        <dbReference type="Proteomes" id="UP000606776"/>
    </source>
</evidence>
<protein>
    <recommendedName>
        <fullName evidence="3">Transposase</fullName>
    </recommendedName>
</protein>
<evidence type="ECO:0008006" key="3">
    <source>
        <dbReference type="Google" id="ProtNLM"/>
    </source>
</evidence>
<proteinExistence type="predicted"/>